<dbReference type="AlphaFoldDB" id="A0A444UZC0"/>
<sequence>MLREEVYENSTLLHLARCIRVIQSVEDKHQLIQDDLHWYLLDRTMHSQKRFKEGLKTLGVLDAMTVHPELFKNAFIWKKVAMTSEVMASLFQITYSPLGSNGRIRKERLIGYWRDFLQDCEEEECSTQLPDVLSFVTGENQIPPLCFDPQPSIEFIQSKDGNDELSKYPEANTCASVLRLPFSKSYEQFKTNMDFGIQNSPGFGRA</sequence>
<keyword evidence="1" id="KW-0808">Transferase</keyword>
<organism evidence="5 6">
    <name type="scientific">Acipenser ruthenus</name>
    <name type="common">Sterlet sturgeon</name>
    <dbReference type="NCBI Taxonomy" id="7906"/>
    <lineage>
        <taxon>Eukaryota</taxon>
        <taxon>Metazoa</taxon>
        <taxon>Chordata</taxon>
        <taxon>Craniata</taxon>
        <taxon>Vertebrata</taxon>
        <taxon>Euteleostomi</taxon>
        <taxon>Actinopterygii</taxon>
        <taxon>Chondrostei</taxon>
        <taxon>Acipenseriformes</taxon>
        <taxon>Acipenseridae</taxon>
        <taxon>Acipenser</taxon>
    </lineage>
</organism>
<dbReference type="InterPro" id="IPR035983">
    <property type="entry name" value="Hect_E3_ubiquitin_ligase"/>
</dbReference>
<evidence type="ECO:0000256" key="3">
    <source>
        <dbReference type="PROSITE-ProRule" id="PRU00104"/>
    </source>
</evidence>
<dbReference type="SUPFAM" id="SSF56204">
    <property type="entry name" value="Hect, E3 ligase catalytic domain"/>
    <property type="match status" value="1"/>
</dbReference>
<dbReference type="Proteomes" id="UP000289886">
    <property type="component" value="Unassembled WGS sequence"/>
</dbReference>
<dbReference type="GO" id="GO:0004842">
    <property type="term" value="F:ubiquitin-protein transferase activity"/>
    <property type="evidence" value="ECO:0007669"/>
    <property type="project" value="InterPro"/>
</dbReference>
<gene>
    <name evidence="5" type="ORF">EOD39_18987</name>
</gene>
<evidence type="ECO:0000259" key="4">
    <source>
        <dbReference type="PROSITE" id="PS50237"/>
    </source>
</evidence>
<protein>
    <submittedName>
        <fullName evidence="5">G2/M phase-specific E3 ubiquitin-protein ligase</fullName>
    </submittedName>
</protein>
<feature type="domain" description="HECT" evidence="4">
    <location>
        <begin position="132"/>
        <end position="206"/>
    </location>
</feature>
<dbReference type="Pfam" id="PF00632">
    <property type="entry name" value="HECT"/>
    <property type="match status" value="1"/>
</dbReference>
<dbReference type="Gene3D" id="3.30.2410.10">
    <property type="entry name" value="Hect, E3 ligase catalytic domain"/>
    <property type="match status" value="1"/>
</dbReference>
<comment type="caution">
    <text evidence="5">The sequence shown here is derived from an EMBL/GenBank/DDBJ whole genome shotgun (WGS) entry which is preliminary data.</text>
</comment>
<evidence type="ECO:0000256" key="2">
    <source>
        <dbReference type="ARBA" id="ARBA00022786"/>
    </source>
</evidence>
<keyword evidence="6" id="KW-1185">Reference proteome</keyword>
<dbReference type="PROSITE" id="PS50237">
    <property type="entry name" value="HECT"/>
    <property type="match status" value="1"/>
</dbReference>
<evidence type="ECO:0000313" key="6">
    <source>
        <dbReference type="Proteomes" id="UP000289886"/>
    </source>
</evidence>
<proteinExistence type="predicted"/>
<name>A0A444UZC0_ACIRT</name>
<feature type="active site" description="Glycyl thioester intermediate" evidence="3">
    <location>
        <position position="174"/>
    </location>
</feature>
<accession>A0A444UZC0</accession>
<reference evidence="5 6" key="1">
    <citation type="submission" date="2019-01" db="EMBL/GenBank/DDBJ databases">
        <title>Draft Genome and Complete Hox-Cluster Characterization of the Sterlet Sturgeon (Acipenser ruthenus).</title>
        <authorList>
            <person name="Wei Q."/>
        </authorList>
    </citation>
    <scope>NUCLEOTIDE SEQUENCE [LARGE SCALE GENOMIC DNA]</scope>
    <source>
        <strain evidence="5">WHYD16114868_AA</strain>
        <tissue evidence="5">Blood</tissue>
    </source>
</reference>
<keyword evidence="2 3" id="KW-0833">Ubl conjugation pathway</keyword>
<evidence type="ECO:0000256" key="1">
    <source>
        <dbReference type="ARBA" id="ARBA00022679"/>
    </source>
</evidence>
<evidence type="ECO:0000313" key="5">
    <source>
        <dbReference type="EMBL" id="RXM93522.1"/>
    </source>
</evidence>
<dbReference type="InterPro" id="IPR000569">
    <property type="entry name" value="HECT_dom"/>
</dbReference>
<dbReference type="EMBL" id="SCEB01004471">
    <property type="protein sequence ID" value="RXM93522.1"/>
    <property type="molecule type" value="Genomic_DNA"/>
</dbReference>